<dbReference type="AlphaFoldDB" id="A0AAV4C076"/>
<comment type="caution">
    <text evidence="2">The sequence shown here is derived from an EMBL/GenBank/DDBJ whole genome shotgun (WGS) entry which is preliminary data.</text>
</comment>
<evidence type="ECO:0000313" key="2">
    <source>
        <dbReference type="EMBL" id="GFO24766.1"/>
    </source>
</evidence>
<dbReference type="EMBL" id="BLXT01005626">
    <property type="protein sequence ID" value="GFO24766.1"/>
    <property type="molecule type" value="Genomic_DNA"/>
</dbReference>
<accession>A0AAV4C076</accession>
<name>A0AAV4C076_9GAST</name>
<evidence type="ECO:0000256" key="1">
    <source>
        <dbReference type="SAM" id="MobiDB-lite"/>
    </source>
</evidence>
<reference evidence="2 3" key="1">
    <citation type="journal article" date="2021" name="Elife">
        <title>Chloroplast acquisition without the gene transfer in kleptoplastic sea slugs, Plakobranchus ocellatus.</title>
        <authorList>
            <person name="Maeda T."/>
            <person name="Takahashi S."/>
            <person name="Yoshida T."/>
            <person name="Shimamura S."/>
            <person name="Takaki Y."/>
            <person name="Nagai Y."/>
            <person name="Toyoda A."/>
            <person name="Suzuki Y."/>
            <person name="Arimoto A."/>
            <person name="Ishii H."/>
            <person name="Satoh N."/>
            <person name="Nishiyama T."/>
            <person name="Hasebe M."/>
            <person name="Maruyama T."/>
            <person name="Minagawa J."/>
            <person name="Obokata J."/>
            <person name="Shigenobu S."/>
        </authorList>
    </citation>
    <scope>NUCLEOTIDE SEQUENCE [LARGE SCALE GENOMIC DNA]</scope>
</reference>
<evidence type="ECO:0000313" key="3">
    <source>
        <dbReference type="Proteomes" id="UP000735302"/>
    </source>
</evidence>
<sequence length="205" mass="23095">MQGRKNNARPEASHLFLLGARFLHLRQNFLHSSNNQGSIYLSAFPSVMAKSGSFEVWAYAKKNGLVVRAATVSRIMRGYVMALPFPLSNRATGVRPDCKTQRIAPTLRQVADLMCAHTKEREYYKTCIVGHVNCCLQFGPTFTVRYPPTRAYCVDLVCWYRGVALAPAEKQNRRTWGPLPAGVARQKDPHARQTLESDWRSPGLL</sequence>
<keyword evidence="3" id="KW-1185">Reference proteome</keyword>
<feature type="region of interest" description="Disordered" evidence="1">
    <location>
        <begin position="176"/>
        <end position="205"/>
    </location>
</feature>
<gene>
    <name evidence="2" type="ORF">PoB_005127100</name>
</gene>
<organism evidence="2 3">
    <name type="scientific">Plakobranchus ocellatus</name>
    <dbReference type="NCBI Taxonomy" id="259542"/>
    <lineage>
        <taxon>Eukaryota</taxon>
        <taxon>Metazoa</taxon>
        <taxon>Spiralia</taxon>
        <taxon>Lophotrochozoa</taxon>
        <taxon>Mollusca</taxon>
        <taxon>Gastropoda</taxon>
        <taxon>Heterobranchia</taxon>
        <taxon>Euthyneura</taxon>
        <taxon>Panpulmonata</taxon>
        <taxon>Sacoglossa</taxon>
        <taxon>Placobranchoidea</taxon>
        <taxon>Plakobranchidae</taxon>
        <taxon>Plakobranchus</taxon>
    </lineage>
</organism>
<protein>
    <submittedName>
        <fullName evidence="2">Uncharacterized protein</fullName>
    </submittedName>
</protein>
<proteinExistence type="predicted"/>
<dbReference type="Proteomes" id="UP000735302">
    <property type="component" value="Unassembled WGS sequence"/>
</dbReference>
<feature type="compositionally biased region" description="Basic and acidic residues" evidence="1">
    <location>
        <begin position="185"/>
        <end position="199"/>
    </location>
</feature>